<dbReference type="RefSeq" id="WP_091853603.1">
    <property type="nucleotide sequence ID" value="NZ_FNIW01000010.1"/>
</dbReference>
<keyword evidence="3" id="KW-0347">Helicase</keyword>
<dbReference type="PANTHER" id="PTHR47396">
    <property type="entry name" value="TYPE I RESTRICTION ENZYME ECOKI R PROTEIN"/>
    <property type="match status" value="1"/>
</dbReference>
<dbReference type="GO" id="GO:0005829">
    <property type="term" value="C:cytosol"/>
    <property type="evidence" value="ECO:0007669"/>
    <property type="project" value="TreeGrafter"/>
</dbReference>
<dbReference type="InterPro" id="IPR006935">
    <property type="entry name" value="Helicase/UvrB_N"/>
</dbReference>
<dbReference type="Gene3D" id="3.40.50.300">
    <property type="entry name" value="P-loop containing nucleotide triphosphate hydrolases"/>
    <property type="match status" value="2"/>
</dbReference>
<dbReference type="Pfam" id="PF00271">
    <property type="entry name" value="Helicase_C"/>
    <property type="match status" value="1"/>
</dbReference>
<evidence type="ECO:0000259" key="2">
    <source>
        <dbReference type="PROSITE" id="PS51194"/>
    </source>
</evidence>
<dbReference type="PANTHER" id="PTHR47396:SF1">
    <property type="entry name" value="ATP-DEPENDENT HELICASE IRC3-RELATED"/>
    <property type="match status" value="1"/>
</dbReference>
<evidence type="ECO:0000313" key="4">
    <source>
        <dbReference type="Proteomes" id="UP000199134"/>
    </source>
</evidence>
<dbReference type="InterPro" id="IPR001650">
    <property type="entry name" value="Helicase_C-like"/>
</dbReference>
<dbReference type="InterPro" id="IPR027417">
    <property type="entry name" value="P-loop_NTPase"/>
</dbReference>
<gene>
    <name evidence="3" type="ORF">SAMN04487900_11093</name>
</gene>
<dbReference type="SUPFAM" id="SSF52540">
    <property type="entry name" value="P-loop containing nucleoside triphosphate hydrolases"/>
    <property type="match status" value="1"/>
</dbReference>
<dbReference type="PROSITE" id="PS51192">
    <property type="entry name" value="HELICASE_ATP_BIND_1"/>
    <property type="match status" value="1"/>
</dbReference>
<dbReference type="Pfam" id="PF04851">
    <property type="entry name" value="ResIII"/>
    <property type="match status" value="1"/>
</dbReference>
<dbReference type="GO" id="GO:0016787">
    <property type="term" value="F:hydrolase activity"/>
    <property type="evidence" value="ECO:0007669"/>
    <property type="project" value="InterPro"/>
</dbReference>
<dbReference type="GO" id="GO:0004386">
    <property type="term" value="F:helicase activity"/>
    <property type="evidence" value="ECO:0007669"/>
    <property type="project" value="UniProtKB-KW"/>
</dbReference>
<dbReference type="SMART" id="SM00487">
    <property type="entry name" value="DEXDc"/>
    <property type="match status" value="1"/>
</dbReference>
<dbReference type="EMBL" id="FNIW01000010">
    <property type="protein sequence ID" value="SDO13366.1"/>
    <property type="molecule type" value="Genomic_DNA"/>
</dbReference>
<evidence type="ECO:0000259" key="1">
    <source>
        <dbReference type="PROSITE" id="PS51192"/>
    </source>
</evidence>
<dbReference type="GO" id="GO:0005524">
    <property type="term" value="F:ATP binding"/>
    <property type="evidence" value="ECO:0007669"/>
    <property type="project" value="InterPro"/>
</dbReference>
<evidence type="ECO:0000313" key="3">
    <source>
        <dbReference type="EMBL" id="SDO13366.1"/>
    </source>
</evidence>
<keyword evidence="3" id="KW-0067">ATP-binding</keyword>
<dbReference type="OrthoDB" id="9759819at2"/>
<sequence length="392" mass="44025">MKYVLRDYQRDASTAAVRCFQSKGARNGLLILPTGAGKSLVIADIASKLDGPLLILQPQKEILEQNFAKLQSYGCWDASVYSASVGRKDINRITFATIGSVMNHMEDFEHFKNVMIDECHYVNSKAGQYKQFIEATERRVVGLTATPYRLCSFRGGSTLKFLTRTNPRIFSSVLYYCQISDLLAKGYLANLHYYDCTAVDMSRVRSNSTGADYDDKSLKEEYKRSGFYDKLSQTTIRVLKPKSGIPRNGVLVFTRYIEEAESLVNKLQSVGINAGIVTGETPKRDREEILEEFKAGSIKVVANVGTLTTGFDYPELDTIILGRPTKSLALYYQMVGRAIRPFKGKDGWVVDLCGTYRRFGNVADLKIDLEAPNSSRWCIMSHGKQLTNVMFQ</sequence>
<name>A0A1H0H298_9BACT</name>
<accession>A0A1H0H298</accession>
<comment type="caution">
    <text evidence="3">The sequence shown here is derived from an EMBL/GenBank/DDBJ whole genome shotgun (WGS) entry which is preliminary data.</text>
</comment>
<dbReference type="Proteomes" id="UP000199134">
    <property type="component" value="Unassembled WGS sequence"/>
</dbReference>
<feature type="domain" description="Helicase ATP-binding" evidence="1">
    <location>
        <begin position="19"/>
        <end position="147"/>
    </location>
</feature>
<reference evidence="4" key="1">
    <citation type="submission" date="2016-10" db="EMBL/GenBank/DDBJ databases">
        <authorList>
            <person name="de Groot N.N."/>
        </authorList>
    </citation>
    <scope>NUCLEOTIDE SEQUENCE [LARGE SCALE GENOMIC DNA]</scope>
    <source>
        <strain evidence="4">BP1-145</strain>
    </source>
</reference>
<proteinExistence type="predicted"/>
<dbReference type="AlphaFoldDB" id="A0A1H0H298"/>
<organism evidence="3 4">
    <name type="scientific">Prevotella communis</name>
    <dbReference type="NCBI Taxonomy" id="2913614"/>
    <lineage>
        <taxon>Bacteria</taxon>
        <taxon>Pseudomonadati</taxon>
        <taxon>Bacteroidota</taxon>
        <taxon>Bacteroidia</taxon>
        <taxon>Bacteroidales</taxon>
        <taxon>Prevotellaceae</taxon>
        <taxon>Prevotella</taxon>
    </lineage>
</organism>
<protein>
    <submittedName>
        <fullName evidence="3">ATP-dependent helicase IRC3</fullName>
    </submittedName>
</protein>
<dbReference type="InterPro" id="IPR050742">
    <property type="entry name" value="Helicase_Restrict-Modif_Enz"/>
</dbReference>
<dbReference type="GO" id="GO:0003677">
    <property type="term" value="F:DNA binding"/>
    <property type="evidence" value="ECO:0007669"/>
    <property type="project" value="InterPro"/>
</dbReference>
<keyword evidence="3" id="KW-0547">Nucleotide-binding</keyword>
<dbReference type="PROSITE" id="PS51194">
    <property type="entry name" value="HELICASE_CTER"/>
    <property type="match status" value="1"/>
</dbReference>
<dbReference type="InterPro" id="IPR014001">
    <property type="entry name" value="Helicase_ATP-bd"/>
</dbReference>
<keyword evidence="3" id="KW-0378">Hydrolase</keyword>
<feature type="domain" description="Helicase C-terminal" evidence="2">
    <location>
        <begin position="230"/>
        <end position="379"/>
    </location>
</feature>
<dbReference type="SMART" id="SM00490">
    <property type="entry name" value="HELICc"/>
    <property type="match status" value="1"/>
</dbReference>